<dbReference type="InterPro" id="IPR043133">
    <property type="entry name" value="GTP-CH-I_C/QueF"/>
</dbReference>
<proteinExistence type="predicted"/>
<keyword evidence="3" id="KW-0378">Hydrolase</keyword>
<dbReference type="EMBL" id="CAEZTM010000032">
    <property type="protein sequence ID" value="CAB4572330.1"/>
    <property type="molecule type" value="Genomic_DNA"/>
</dbReference>
<dbReference type="EC" id="3.5.4.16" evidence="2"/>
<evidence type="ECO:0000256" key="2">
    <source>
        <dbReference type="ARBA" id="ARBA00012715"/>
    </source>
</evidence>
<dbReference type="GO" id="GO:0008270">
    <property type="term" value="F:zinc ion binding"/>
    <property type="evidence" value="ECO:0007669"/>
    <property type="project" value="TreeGrafter"/>
</dbReference>
<dbReference type="NCBIfam" id="NF006826">
    <property type="entry name" value="PRK09347.1-3"/>
    <property type="match status" value="1"/>
</dbReference>
<dbReference type="SUPFAM" id="SSF55620">
    <property type="entry name" value="Tetrahydrobiopterin biosynthesis enzymes-like"/>
    <property type="match status" value="1"/>
</dbReference>
<name>A0A6J6E6Y3_9ZZZZ</name>
<dbReference type="Gene3D" id="1.10.286.10">
    <property type="match status" value="1"/>
</dbReference>
<sequence>MTPPTVIVDSEALTRAVHDILVAVGEDPRREGLVNTPERVAELFTELYSGVGVDPVGVLVDARPVATEDNERGELVAMRDISFHSLCEHHLLPFDGVVSVVYAPGDRIVGLGTLVTLVEVISRRPQLQERVGEMIVHSLVSSGVALGALALISAVHGCVAYRGPKQKLTTVTVAAEGTLAKGTARHEALMLAGGKDWA</sequence>
<dbReference type="UniPathway" id="UPA00848">
    <property type="reaction ID" value="UER00151"/>
</dbReference>
<feature type="domain" description="GTP cyclohydrolase I" evidence="4">
    <location>
        <begin position="14"/>
        <end position="188"/>
    </location>
</feature>
<dbReference type="GO" id="GO:0005737">
    <property type="term" value="C:cytoplasm"/>
    <property type="evidence" value="ECO:0007669"/>
    <property type="project" value="TreeGrafter"/>
</dbReference>
<dbReference type="PANTHER" id="PTHR11109:SF7">
    <property type="entry name" value="GTP CYCLOHYDROLASE 1"/>
    <property type="match status" value="1"/>
</dbReference>
<evidence type="ECO:0000313" key="5">
    <source>
        <dbReference type="EMBL" id="CAB4572330.1"/>
    </source>
</evidence>
<dbReference type="InterPro" id="IPR020602">
    <property type="entry name" value="GTP_CycHdrlase_I_dom"/>
</dbReference>
<reference evidence="5" key="1">
    <citation type="submission" date="2020-05" db="EMBL/GenBank/DDBJ databases">
        <authorList>
            <person name="Chiriac C."/>
            <person name="Salcher M."/>
            <person name="Ghai R."/>
            <person name="Kavagutti S V."/>
        </authorList>
    </citation>
    <scope>NUCLEOTIDE SEQUENCE</scope>
</reference>
<evidence type="ECO:0000256" key="1">
    <source>
        <dbReference type="ARBA" id="ARBA00005080"/>
    </source>
</evidence>
<dbReference type="GO" id="GO:0005525">
    <property type="term" value="F:GTP binding"/>
    <property type="evidence" value="ECO:0007669"/>
    <property type="project" value="TreeGrafter"/>
</dbReference>
<dbReference type="PROSITE" id="PS00859">
    <property type="entry name" value="GTP_CYCLOHYDROL_1_1"/>
    <property type="match status" value="1"/>
</dbReference>
<dbReference type="GO" id="GO:0003934">
    <property type="term" value="F:GTP cyclohydrolase I activity"/>
    <property type="evidence" value="ECO:0007669"/>
    <property type="project" value="UniProtKB-EC"/>
</dbReference>
<dbReference type="Gene3D" id="3.30.1130.10">
    <property type="match status" value="1"/>
</dbReference>
<accession>A0A6J6E6Y3</accession>
<dbReference type="AlphaFoldDB" id="A0A6J6E6Y3"/>
<dbReference type="GO" id="GO:0006729">
    <property type="term" value="P:tetrahydrobiopterin biosynthetic process"/>
    <property type="evidence" value="ECO:0007669"/>
    <property type="project" value="TreeGrafter"/>
</dbReference>
<comment type="pathway">
    <text evidence="1">Cofactor biosynthesis; 7,8-dihydroneopterin triphosphate biosynthesis; 7,8-dihydroneopterin triphosphate from GTP: step 1/1.</text>
</comment>
<evidence type="ECO:0000256" key="3">
    <source>
        <dbReference type="ARBA" id="ARBA00022801"/>
    </source>
</evidence>
<dbReference type="PANTHER" id="PTHR11109">
    <property type="entry name" value="GTP CYCLOHYDROLASE I"/>
    <property type="match status" value="1"/>
</dbReference>
<dbReference type="InterPro" id="IPR043134">
    <property type="entry name" value="GTP-CH-I_N"/>
</dbReference>
<dbReference type="InterPro" id="IPR018234">
    <property type="entry name" value="GTP_CycHdrlase_I_CS"/>
</dbReference>
<evidence type="ECO:0000259" key="4">
    <source>
        <dbReference type="Pfam" id="PF01227"/>
    </source>
</evidence>
<protein>
    <recommendedName>
        <fullName evidence="2">GTP cyclohydrolase I</fullName>
        <ecNumber evidence="2">3.5.4.16</ecNumber>
    </recommendedName>
</protein>
<dbReference type="Pfam" id="PF01227">
    <property type="entry name" value="GTP_cyclohydroI"/>
    <property type="match status" value="1"/>
</dbReference>
<dbReference type="GO" id="GO:0046654">
    <property type="term" value="P:tetrahydrofolate biosynthetic process"/>
    <property type="evidence" value="ECO:0007669"/>
    <property type="project" value="InterPro"/>
</dbReference>
<gene>
    <name evidence="5" type="ORF">UFOPK1684_00815</name>
</gene>
<dbReference type="InterPro" id="IPR001474">
    <property type="entry name" value="GTP_CycHdrlase_I"/>
</dbReference>
<organism evidence="5">
    <name type="scientific">freshwater metagenome</name>
    <dbReference type="NCBI Taxonomy" id="449393"/>
    <lineage>
        <taxon>unclassified sequences</taxon>
        <taxon>metagenomes</taxon>
        <taxon>ecological metagenomes</taxon>
    </lineage>
</organism>